<proteinExistence type="predicted"/>
<dbReference type="KEGG" id="ptrt:HU722_0025215"/>
<feature type="chain" id="PRO_5044691741" evidence="1">
    <location>
        <begin position="18"/>
        <end position="125"/>
    </location>
</feature>
<keyword evidence="1" id="KW-0732">Signal</keyword>
<evidence type="ECO:0000313" key="3">
    <source>
        <dbReference type="EMBL" id="QXH83236.1"/>
    </source>
</evidence>
<dbReference type="EMBL" id="CP077084">
    <property type="protein sequence ID" value="QXH83236.1"/>
    <property type="molecule type" value="Genomic_DNA"/>
</dbReference>
<accession>A0A8I0CVY4</accession>
<gene>
    <name evidence="3" type="ORF">HU722_0025215</name>
    <name evidence="2" type="ORF">HU722_11640</name>
</gene>
<dbReference type="Proteomes" id="UP000615613">
    <property type="component" value="Chromosome"/>
</dbReference>
<reference evidence="2" key="1">
    <citation type="journal article" date="2020" name="Microorganisms">
        <title>Reliable Identification of Environmental Pseudomonas Isolates Using the rpoD Gene.</title>
        <authorList>
            <consortium name="The Broad Institute Genome Sequencing Platform"/>
            <person name="Girard L."/>
            <person name="Lood C."/>
            <person name="Rokni-Zadeh H."/>
            <person name="van Noort V."/>
            <person name="Lavigne R."/>
            <person name="De Mot R."/>
        </authorList>
    </citation>
    <scope>NUCLEOTIDE SEQUENCE [LARGE SCALE GENOMIC DNA]</scope>
    <source>
        <strain evidence="2">SWRI145</strain>
    </source>
</reference>
<evidence type="ECO:0000256" key="1">
    <source>
        <dbReference type="SAM" id="SignalP"/>
    </source>
</evidence>
<feature type="signal peptide" evidence="1">
    <location>
        <begin position="1"/>
        <end position="17"/>
    </location>
</feature>
<sequence length="125" mass="13610">MKAFLLIPALFSLAVSAAEIPTPPGPNPMQFTGRFFTFAANDPLGQIKSPAKIGYTVLVLDEQITVRTDTGNLVTADRVQFALDDGDSLPNGVRVKLECGFVMGAETQHHFEPLFCGQSKWTVLR</sequence>
<evidence type="ECO:0000313" key="4">
    <source>
        <dbReference type="Proteomes" id="UP000615613"/>
    </source>
</evidence>
<evidence type="ECO:0000313" key="2">
    <source>
        <dbReference type="EMBL" id="MBC3292172.1"/>
    </source>
</evidence>
<dbReference type="RefSeq" id="WP_186753109.1">
    <property type="nucleotide sequence ID" value="NZ_CP077084.1"/>
</dbReference>
<organism evidence="2">
    <name type="scientific">Pseudomonas tritici</name>
    <dbReference type="NCBI Taxonomy" id="2745518"/>
    <lineage>
        <taxon>Bacteria</taxon>
        <taxon>Pseudomonadati</taxon>
        <taxon>Pseudomonadota</taxon>
        <taxon>Gammaproteobacteria</taxon>
        <taxon>Pseudomonadales</taxon>
        <taxon>Pseudomonadaceae</taxon>
        <taxon>Pseudomonas</taxon>
    </lineage>
</organism>
<keyword evidence="4" id="KW-1185">Reference proteome</keyword>
<protein>
    <submittedName>
        <fullName evidence="2">Uncharacterized protein</fullName>
    </submittedName>
</protein>
<reference evidence="3" key="2">
    <citation type="submission" date="2021-06" db="EMBL/GenBank/DDBJ databases">
        <title>Updating the genus Pseudomonas: Description of 43 new species and partition of the Pseudomonas putida group.</title>
        <authorList>
            <person name="Girard L."/>
            <person name="Lood C."/>
            <person name="Vandamme P."/>
            <person name="Rokni-Zadeh H."/>
            <person name="van Noort V."/>
            <person name="Hofte M."/>
            <person name="Lavigne R."/>
            <person name="De Mot R."/>
        </authorList>
    </citation>
    <scope>NUCLEOTIDE SEQUENCE</scope>
    <source>
        <strain evidence="3">SWRI145</strain>
    </source>
</reference>
<name>A0A8I0CVY4_9PSED</name>
<dbReference type="EMBL" id="JABWQF010000006">
    <property type="protein sequence ID" value="MBC3292172.1"/>
    <property type="molecule type" value="Genomic_DNA"/>
</dbReference>
<dbReference type="AlphaFoldDB" id="A0A8I0CVY4"/>